<organism evidence="1 2">
    <name type="scientific">Echria macrotheca</name>
    <dbReference type="NCBI Taxonomy" id="438768"/>
    <lineage>
        <taxon>Eukaryota</taxon>
        <taxon>Fungi</taxon>
        <taxon>Dikarya</taxon>
        <taxon>Ascomycota</taxon>
        <taxon>Pezizomycotina</taxon>
        <taxon>Sordariomycetes</taxon>
        <taxon>Sordariomycetidae</taxon>
        <taxon>Sordariales</taxon>
        <taxon>Schizotheciaceae</taxon>
        <taxon>Echria</taxon>
    </lineage>
</organism>
<proteinExistence type="predicted"/>
<evidence type="ECO:0000313" key="1">
    <source>
        <dbReference type="EMBL" id="KAK1749793.1"/>
    </source>
</evidence>
<reference evidence="1" key="1">
    <citation type="submission" date="2023-06" db="EMBL/GenBank/DDBJ databases">
        <title>Genome-scale phylogeny and comparative genomics of the fungal order Sordariales.</title>
        <authorList>
            <consortium name="Lawrence Berkeley National Laboratory"/>
            <person name="Hensen N."/>
            <person name="Bonometti L."/>
            <person name="Westerberg I."/>
            <person name="Brannstrom I.O."/>
            <person name="Guillou S."/>
            <person name="Cros-Aarteil S."/>
            <person name="Calhoun S."/>
            <person name="Haridas S."/>
            <person name="Kuo A."/>
            <person name="Mondo S."/>
            <person name="Pangilinan J."/>
            <person name="Riley R."/>
            <person name="Labutti K."/>
            <person name="Andreopoulos B."/>
            <person name="Lipzen A."/>
            <person name="Chen C."/>
            <person name="Yanf M."/>
            <person name="Daum C."/>
            <person name="Ng V."/>
            <person name="Clum A."/>
            <person name="Steindorff A."/>
            <person name="Ohm R."/>
            <person name="Martin F."/>
            <person name="Silar P."/>
            <person name="Natvig D."/>
            <person name="Lalanne C."/>
            <person name="Gautier V."/>
            <person name="Ament-Velasquez S.L."/>
            <person name="Kruys A."/>
            <person name="Hutchinson M.I."/>
            <person name="Powell A.J."/>
            <person name="Barry K."/>
            <person name="Miller A.N."/>
            <person name="Grigoriev I.V."/>
            <person name="Debuchy R."/>
            <person name="Gladieux P."/>
            <person name="Thoren M.H."/>
            <person name="Johannesson H."/>
        </authorList>
    </citation>
    <scope>NUCLEOTIDE SEQUENCE</scope>
    <source>
        <strain evidence="1">PSN4</strain>
    </source>
</reference>
<keyword evidence="2" id="KW-1185">Reference proteome</keyword>
<protein>
    <submittedName>
        <fullName evidence="1">Uncharacterized protein</fullName>
    </submittedName>
</protein>
<dbReference type="AlphaFoldDB" id="A0AAJ0B3N2"/>
<dbReference type="EMBL" id="MU839852">
    <property type="protein sequence ID" value="KAK1749793.1"/>
    <property type="molecule type" value="Genomic_DNA"/>
</dbReference>
<sequence>MVSGPRSSSVLDSLRTTKKHCCGVGALGPTPSYLPSWTFQPFPPLPPYPHQTRLLRCRMFSTHFPSVGLRRVTVFSILCAPRTPTEWTARNKPCHLRRLARVRCLCQSLSFRTTYTHHRQSASSDCQYLASQALPSFNIPYCRVPYEARNKHPPISLHGFPSFPVVVRPTSHSLHSDMSGGMRGSVLLYGCAVKGHLADDG</sequence>
<comment type="caution">
    <text evidence="1">The sequence shown here is derived from an EMBL/GenBank/DDBJ whole genome shotgun (WGS) entry which is preliminary data.</text>
</comment>
<dbReference type="Proteomes" id="UP001239445">
    <property type="component" value="Unassembled WGS sequence"/>
</dbReference>
<name>A0AAJ0B3N2_9PEZI</name>
<gene>
    <name evidence="1" type="ORF">QBC47DRAFT_130076</name>
</gene>
<evidence type="ECO:0000313" key="2">
    <source>
        <dbReference type="Proteomes" id="UP001239445"/>
    </source>
</evidence>
<accession>A0AAJ0B3N2</accession>